<accession>A0A843YUY6</accession>
<evidence type="ECO:0000313" key="2">
    <source>
        <dbReference type="Proteomes" id="UP000451565"/>
    </source>
</evidence>
<evidence type="ECO:0000313" key="1">
    <source>
        <dbReference type="EMBL" id="MQR01807.1"/>
    </source>
</evidence>
<comment type="caution">
    <text evidence="1">The sequence shown here is derived from an EMBL/GenBank/DDBJ whole genome shotgun (WGS) entry which is preliminary data.</text>
</comment>
<sequence length="104" mass="11429">MIKASLRGEGNVGGSPTATHFSCFAKKSKQKKAIAEPLPAVGGFPNVATSDAKFKINVKVKVKNTHLGEVKIFYATIPGEQLFLDLFFVIPNRLTQEKTLRKRI</sequence>
<gene>
    <name evidence="1" type="ORF">GEV47_14095</name>
</gene>
<protein>
    <submittedName>
        <fullName evidence="1">Uncharacterized protein</fullName>
    </submittedName>
</protein>
<proteinExistence type="predicted"/>
<reference evidence="1 2" key="1">
    <citation type="submission" date="2019-10" db="EMBL/GenBank/DDBJ databases">
        <title>Glaciimonas soli sp. nov., a psychrophilic bacterium isolated from the forest soil of a high elevation mountain in Taiwan.</title>
        <authorList>
            <person name="Wang L.-T."/>
            <person name="Shieh W.Y."/>
        </authorList>
    </citation>
    <scope>NUCLEOTIDE SEQUENCE [LARGE SCALE GENOMIC DNA]</scope>
    <source>
        <strain evidence="1 2">GS1</strain>
    </source>
</reference>
<organism evidence="1 2">
    <name type="scientific">Glaciimonas soli</name>
    <dbReference type="NCBI Taxonomy" id="2590999"/>
    <lineage>
        <taxon>Bacteria</taxon>
        <taxon>Pseudomonadati</taxon>
        <taxon>Pseudomonadota</taxon>
        <taxon>Betaproteobacteria</taxon>
        <taxon>Burkholderiales</taxon>
        <taxon>Oxalobacteraceae</taxon>
        <taxon>Glaciimonas</taxon>
    </lineage>
</organism>
<dbReference type="EMBL" id="WINI01000007">
    <property type="protein sequence ID" value="MQR01807.1"/>
    <property type="molecule type" value="Genomic_DNA"/>
</dbReference>
<dbReference type="AlphaFoldDB" id="A0A843YUY6"/>
<dbReference type="OrthoDB" id="8781762at2"/>
<name>A0A843YUY6_9BURK</name>
<dbReference type="Proteomes" id="UP000451565">
    <property type="component" value="Unassembled WGS sequence"/>
</dbReference>
<keyword evidence="2" id="KW-1185">Reference proteome</keyword>
<dbReference type="RefSeq" id="WP_153235394.1">
    <property type="nucleotide sequence ID" value="NZ_WINI01000007.1"/>
</dbReference>